<name>A0A0M9GQA1_9HYPH</name>
<dbReference type="GO" id="GO:0043093">
    <property type="term" value="P:FtsZ-dependent cytokinesis"/>
    <property type="evidence" value="ECO:0007669"/>
    <property type="project" value="UniProtKB-UniRule"/>
</dbReference>
<dbReference type="EMBL" id="JXMU01000001">
    <property type="protein sequence ID" value="KPB02866.1"/>
    <property type="molecule type" value="Genomic_DNA"/>
</dbReference>
<dbReference type="RefSeq" id="WP_053997431.1">
    <property type="nucleotide sequence ID" value="NZ_JXMU01000001.1"/>
</dbReference>
<dbReference type="Proteomes" id="UP000038011">
    <property type="component" value="Unassembled WGS sequence"/>
</dbReference>
<reference evidence="11 12" key="1">
    <citation type="submission" date="2015-01" db="EMBL/GenBank/DDBJ databases">
        <title>Ahrensia donghaiensis sp. nov., a novel dimethylsulphoniopropionate-cleavage bacterium isolated from seawater and emended descriptions of the genus Ahrensia and Ahrensia kielensis.</title>
        <authorList>
            <person name="Liu J."/>
        </authorList>
    </citation>
    <scope>NUCLEOTIDE SEQUENCE [LARGE SCALE GENOMIC DNA]</scope>
    <source>
        <strain evidence="11 12">LZD062</strain>
    </source>
</reference>
<keyword evidence="8 9" id="KW-0131">Cell cycle</keyword>
<dbReference type="OrthoDB" id="9783091at2"/>
<evidence type="ECO:0000256" key="2">
    <source>
        <dbReference type="ARBA" id="ARBA00022475"/>
    </source>
</evidence>
<keyword evidence="4 9" id="KW-0132">Cell division</keyword>
<evidence type="ECO:0000256" key="1">
    <source>
        <dbReference type="ARBA" id="ARBA00004370"/>
    </source>
</evidence>
<dbReference type="InterPro" id="IPR045335">
    <property type="entry name" value="FtsQ_C_sf"/>
</dbReference>
<dbReference type="Gene3D" id="3.10.20.310">
    <property type="entry name" value="membrane protein fhac"/>
    <property type="match status" value="1"/>
</dbReference>
<dbReference type="GO" id="GO:0005886">
    <property type="term" value="C:plasma membrane"/>
    <property type="evidence" value="ECO:0007669"/>
    <property type="project" value="UniProtKB-SubCell"/>
</dbReference>
<dbReference type="InterPro" id="IPR034746">
    <property type="entry name" value="POTRA"/>
</dbReference>
<dbReference type="PANTHER" id="PTHR35851">
    <property type="entry name" value="CELL DIVISION PROTEIN FTSQ"/>
    <property type="match status" value="1"/>
</dbReference>
<dbReference type="InterPro" id="IPR026579">
    <property type="entry name" value="FtsQ"/>
</dbReference>
<comment type="subcellular location">
    <subcellularLocation>
        <location evidence="9">Cell inner membrane</location>
        <topology evidence="9">Single-pass type II membrane protein</topology>
    </subcellularLocation>
    <subcellularLocation>
        <location evidence="1">Membrane</location>
    </subcellularLocation>
    <text evidence="9">Localizes to the division septum.</text>
</comment>
<dbReference type="GO" id="GO:0090529">
    <property type="term" value="P:cell septum assembly"/>
    <property type="evidence" value="ECO:0007669"/>
    <property type="project" value="InterPro"/>
</dbReference>
<keyword evidence="5 9" id="KW-0812">Transmembrane</keyword>
<dbReference type="HAMAP" id="MF_00911">
    <property type="entry name" value="FtsQ_subfam"/>
    <property type="match status" value="1"/>
</dbReference>
<evidence type="ECO:0000313" key="11">
    <source>
        <dbReference type="EMBL" id="KPB02866.1"/>
    </source>
</evidence>
<keyword evidence="12" id="KW-1185">Reference proteome</keyword>
<sequence>MFALKSKLPEFDRIVLPGTSFANLRVLPRLLRWPVRFMKRLMDGHIIFPKHTEGFGIAAILGGAIIYGSVIGGQFGSVVDTVTAKAGFAVAEIEISGNTHTTANDVFAALRLGDQRSLVSIDAGASRAALKQLPWVGGARIAKVYPDKLQIEIEERDAFAVWQQGEALTVVQEDGSVIGGYAADARLSALPFLVGKGAAEGGKAFVETVAKFDDLAGRVRAFIRIGTRRWNLRLDNGMTIRLPDEGLEDALVRLTELQAELGVLDRDLAAIDLRLKDRTIFALTENAQASREEFVKARAEAAKKARKERGSRI</sequence>
<dbReference type="PANTHER" id="PTHR35851:SF1">
    <property type="entry name" value="CELL DIVISION PROTEIN FTSQ"/>
    <property type="match status" value="1"/>
</dbReference>
<dbReference type="GO" id="GO:0032153">
    <property type="term" value="C:cell division site"/>
    <property type="evidence" value="ECO:0007669"/>
    <property type="project" value="UniProtKB-UniRule"/>
</dbReference>
<evidence type="ECO:0000259" key="10">
    <source>
        <dbReference type="PROSITE" id="PS51779"/>
    </source>
</evidence>
<keyword evidence="2 9" id="KW-1003">Cell membrane</keyword>
<evidence type="ECO:0000256" key="7">
    <source>
        <dbReference type="ARBA" id="ARBA00023136"/>
    </source>
</evidence>
<evidence type="ECO:0000256" key="6">
    <source>
        <dbReference type="ARBA" id="ARBA00022989"/>
    </source>
</evidence>
<dbReference type="AlphaFoldDB" id="A0A0M9GQA1"/>
<feature type="domain" description="POTRA" evidence="10">
    <location>
        <begin position="88"/>
        <end position="156"/>
    </location>
</feature>
<dbReference type="InterPro" id="IPR013685">
    <property type="entry name" value="POTRA_FtsQ_type"/>
</dbReference>
<accession>A0A0M9GQA1</accession>
<keyword evidence="6 9" id="KW-1133">Transmembrane helix</keyword>
<evidence type="ECO:0000256" key="8">
    <source>
        <dbReference type="ARBA" id="ARBA00023306"/>
    </source>
</evidence>
<evidence type="ECO:0000256" key="4">
    <source>
        <dbReference type="ARBA" id="ARBA00022618"/>
    </source>
</evidence>
<evidence type="ECO:0000256" key="9">
    <source>
        <dbReference type="HAMAP-Rule" id="MF_00911"/>
    </source>
</evidence>
<evidence type="ECO:0000256" key="5">
    <source>
        <dbReference type="ARBA" id="ARBA00022692"/>
    </source>
</evidence>
<evidence type="ECO:0000256" key="3">
    <source>
        <dbReference type="ARBA" id="ARBA00022519"/>
    </source>
</evidence>
<dbReference type="Gene3D" id="3.40.50.11690">
    <property type="entry name" value="Cell division protein FtsQ/DivIB"/>
    <property type="match status" value="1"/>
</dbReference>
<dbReference type="Pfam" id="PF03799">
    <property type="entry name" value="FtsQ_DivIB_C"/>
    <property type="match status" value="1"/>
</dbReference>
<dbReference type="PATRIC" id="fig|1514904.3.peg.189"/>
<gene>
    <name evidence="9" type="primary">ftsQ</name>
    <name evidence="11" type="ORF">SU32_00920</name>
</gene>
<comment type="function">
    <text evidence="9">Essential cell division protein.</text>
</comment>
<dbReference type="InterPro" id="IPR005548">
    <property type="entry name" value="Cell_div_FtsQ/DivIB_C"/>
</dbReference>
<comment type="similarity">
    <text evidence="9">Belongs to the FtsQ/DivIB family. FtsQ subfamily.</text>
</comment>
<keyword evidence="7 9" id="KW-0472">Membrane</keyword>
<comment type="caution">
    <text evidence="11">The sequence shown here is derived from an EMBL/GenBank/DDBJ whole genome shotgun (WGS) entry which is preliminary data.</text>
</comment>
<organism evidence="11 12">
    <name type="scientific">Ahrensia marina</name>
    <dbReference type="NCBI Taxonomy" id="1514904"/>
    <lineage>
        <taxon>Bacteria</taxon>
        <taxon>Pseudomonadati</taxon>
        <taxon>Pseudomonadota</taxon>
        <taxon>Alphaproteobacteria</taxon>
        <taxon>Hyphomicrobiales</taxon>
        <taxon>Ahrensiaceae</taxon>
        <taxon>Ahrensia</taxon>
    </lineage>
</organism>
<dbReference type="STRING" id="1514904.SU32_00920"/>
<keyword evidence="3 9" id="KW-0997">Cell inner membrane</keyword>
<protein>
    <recommendedName>
        <fullName evidence="9">Cell division protein FtsQ</fullName>
    </recommendedName>
</protein>
<dbReference type="Pfam" id="PF08478">
    <property type="entry name" value="POTRA_1"/>
    <property type="match status" value="1"/>
</dbReference>
<dbReference type="PROSITE" id="PS51779">
    <property type="entry name" value="POTRA"/>
    <property type="match status" value="1"/>
</dbReference>
<proteinExistence type="inferred from homology"/>
<evidence type="ECO:0000313" key="12">
    <source>
        <dbReference type="Proteomes" id="UP000038011"/>
    </source>
</evidence>